<evidence type="ECO:0000313" key="1">
    <source>
        <dbReference type="EMBL" id="KAA5543819.1"/>
    </source>
</evidence>
<comment type="caution">
    <text evidence="1">The sequence shown here is derived from an EMBL/GenBank/DDBJ whole genome shotgun (WGS) entry which is preliminary data.</text>
</comment>
<dbReference type="Proteomes" id="UP000324479">
    <property type="component" value="Unassembled WGS sequence"/>
</dbReference>
<dbReference type="GO" id="GO:0016740">
    <property type="term" value="F:transferase activity"/>
    <property type="evidence" value="ECO:0007669"/>
    <property type="project" value="UniProtKB-KW"/>
</dbReference>
<dbReference type="RefSeq" id="WP_150076571.1">
    <property type="nucleotide sequence ID" value="NZ_VWOX01000005.1"/>
</dbReference>
<evidence type="ECO:0000313" key="2">
    <source>
        <dbReference type="Proteomes" id="UP000324479"/>
    </source>
</evidence>
<sequence length="301" mass="35197">MNAVTLRKPEATETANHGCSTGQVLFIRGILPRSGTNFLADALNHHPQIVRSPGRFWEFAPFRFQEQLDNYLHCIERSKHADQFSAESFLPHLGDAWLSYLAGRIQADQWAVYKEPSIDRLSSMFQMFSGSRALIIQRDGRDIVSSALKAEFGLPQFQWWKRSHWRRMLPDEAFRIHCRRYRDAAENLMQFLGSDEGRTFRSRYLLVKYEDLLRDPQQWIPKIMEWLSLDADRFDWEGFSSMPVRGSSFLRSRDGGHDFACGIEKPADGFDPTRRWSDWSPRRMRYYDSVAGDLARQLGYQ</sequence>
<organism evidence="1 2">
    <name type="scientific">Roseiconus nitratireducens</name>
    <dbReference type="NCBI Taxonomy" id="2605748"/>
    <lineage>
        <taxon>Bacteria</taxon>
        <taxon>Pseudomonadati</taxon>
        <taxon>Planctomycetota</taxon>
        <taxon>Planctomycetia</taxon>
        <taxon>Pirellulales</taxon>
        <taxon>Pirellulaceae</taxon>
        <taxon>Roseiconus</taxon>
    </lineage>
</organism>
<dbReference type="Pfam" id="PF13469">
    <property type="entry name" value="Sulfotransfer_3"/>
    <property type="match status" value="1"/>
</dbReference>
<proteinExistence type="predicted"/>
<dbReference type="AlphaFoldDB" id="A0A5M6DCL4"/>
<gene>
    <name evidence="1" type="ORF">FYK55_11660</name>
</gene>
<dbReference type="EMBL" id="VWOX01000005">
    <property type="protein sequence ID" value="KAA5543819.1"/>
    <property type="molecule type" value="Genomic_DNA"/>
</dbReference>
<accession>A0A5M6DCL4</accession>
<reference evidence="1 2" key="1">
    <citation type="submission" date="2019-08" db="EMBL/GenBank/DDBJ databases">
        <authorList>
            <person name="Dhanesh K."/>
            <person name="Kumar G."/>
            <person name="Sasikala C."/>
            <person name="Venkata Ramana C."/>
        </authorList>
    </citation>
    <scope>NUCLEOTIDE SEQUENCE [LARGE SCALE GENOMIC DNA]</scope>
    <source>
        <strain evidence="1 2">JC645</strain>
    </source>
</reference>
<dbReference type="InterPro" id="IPR027417">
    <property type="entry name" value="P-loop_NTPase"/>
</dbReference>
<protein>
    <submittedName>
        <fullName evidence="1">Sulfotransferase</fullName>
    </submittedName>
</protein>
<dbReference type="SUPFAM" id="SSF52540">
    <property type="entry name" value="P-loop containing nucleoside triphosphate hydrolases"/>
    <property type="match status" value="1"/>
</dbReference>
<keyword evidence="1" id="KW-0808">Transferase</keyword>
<keyword evidence="2" id="KW-1185">Reference proteome</keyword>
<name>A0A5M6DCL4_9BACT</name>
<dbReference type="Gene3D" id="3.40.50.300">
    <property type="entry name" value="P-loop containing nucleotide triphosphate hydrolases"/>
    <property type="match status" value="1"/>
</dbReference>